<keyword evidence="1 3" id="KW-0929">Antimicrobial</keyword>
<evidence type="ECO:0000256" key="4">
    <source>
        <dbReference type="SAM" id="Phobius"/>
    </source>
</evidence>
<accession>A0A3M6QZZ6</accession>
<dbReference type="Pfam" id="PF00959">
    <property type="entry name" value="Phage_lysozyme"/>
    <property type="match status" value="1"/>
</dbReference>
<feature type="transmembrane region" description="Helical" evidence="4">
    <location>
        <begin position="6"/>
        <end position="30"/>
    </location>
</feature>
<dbReference type="EMBL" id="RDQO01000001">
    <property type="protein sequence ID" value="RMX08483.1"/>
    <property type="molecule type" value="Genomic_DNA"/>
</dbReference>
<organism evidence="5 6">
    <name type="scientific">Corticibacter populi</name>
    <dbReference type="NCBI Taxonomy" id="1550736"/>
    <lineage>
        <taxon>Bacteria</taxon>
        <taxon>Pseudomonadati</taxon>
        <taxon>Pseudomonadota</taxon>
        <taxon>Betaproteobacteria</taxon>
        <taxon>Burkholderiales</taxon>
        <taxon>Comamonadaceae</taxon>
        <taxon>Corticibacter</taxon>
    </lineage>
</organism>
<dbReference type="SUPFAM" id="SSF53955">
    <property type="entry name" value="Lysozyme-like"/>
    <property type="match status" value="1"/>
</dbReference>
<dbReference type="PANTHER" id="PTHR38107">
    <property type="match status" value="1"/>
</dbReference>
<dbReference type="AlphaFoldDB" id="A0A3M6QZZ6"/>
<gene>
    <name evidence="5" type="ORF">D8I35_05235</name>
</gene>
<protein>
    <recommendedName>
        <fullName evidence="3">Lysozyme</fullName>
        <ecNumber evidence="3">3.2.1.17</ecNumber>
    </recommendedName>
</protein>
<comment type="caution">
    <text evidence="5">The sequence shown here is derived from an EMBL/GenBank/DDBJ whole genome shotgun (WGS) entry which is preliminary data.</text>
</comment>
<evidence type="ECO:0000256" key="3">
    <source>
        <dbReference type="RuleBase" id="RU003788"/>
    </source>
</evidence>
<dbReference type="InterPro" id="IPR023346">
    <property type="entry name" value="Lysozyme-like_dom_sf"/>
</dbReference>
<dbReference type="GO" id="GO:0009253">
    <property type="term" value="P:peptidoglycan catabolic process"/>
    <property type="evidence" value="ECO:0007669"/>
    <property type="project" value="InterPro"/>
</dbReference>
<evidence type="ECO:0000256" key="2">
    <source>
        <dbReference type="ARBA" id="ARBA00022638"/>
    </source>
</evidence>
<dbReference type="GO" id="GO:0016998">
    <property type="term" value="P:cell wall macromolecule catabolic process"/>
    <property type="evidence" value="ECO:0007669"/>
    <property type="project" value="InterPro"/>
</dbReference>
<evidence type="ECO:0000313" key="5">
    <source>
        <dbReference type="EMBL" id="RMX08483.1"/>
    </source>
</evidence>
<dbReference type="Proteomes" id="UP000278006">
    <property type="component" value="Unassembled WGS sequence"/>
</dbReference>
<keyword evidence="4" id="KW-0812">Transmembrane</keyword>
<dbReference type="InterPro" id="IPR002196">
    <property type="entry name" value="Glyco_hydro_24"/>
</dbReference>
<proteinExistence type="inferred from homology"/>
<keyword evidence="4" id="KW-0472">Membrane</keyword>
<keyword evidence="6" id="KW-1185">Reference proteome</keyword>
<keyword evidence="2 3" id="KW-0081">Bacteriolytic enzyme</keyword>
<dbReference type="Gene3D" id="1.10.530.40">
    <property type="match status" value="1"/>
</dbReference>
<evidence type="ECO:0000313" key="6">
    <source>
        <dbReference type="Proteomes" id="UP000278006"/>
    </source>
</evidence>
<dbReference type="PANTHER" id="PTHR38107:SF3">
    <property type="entry name" value="LYSOZYME RRRD-RELATED"/>
    <property type="match status" value="1"/>
</dbReference>
<evidence type="ECO:0000256" key="1">
    <source>
        <dbReference type="ARBA" id="ARBA00022529"/>
    </source>
</evidence>
<comment type="catalytic activity">
    <reaction evidence="3">
        <text>Hydrolysis of (1-&gt;4)-beta-linkages between N-acetylmuramic acid and N-acetyl-D-glucosamine residues in a peptidoglycan and between N-acetyl-D-glucosamine residues in chitodextrins.</text>
        <dbReference type="EC" id="3.2.1.17"/>
    </reaction>
</comment>
<dbReference type="OrthoDB" id="5327667at2"/>
<dbReference type="GO" id="GO:0042742">
    <property type="term" value="P:defense response to bacterium"/>
    <property type="evidence" value="ECO:0007669"/>
    <property type="project" value="UniProtKB-KW"/>
</dbReference>
<dbReference type="EC" id="3.2.1.17" evidence="3"/>
<keyword evidence="4" id="KW-1133">Transmembrane helix</keyword>
<dbReference type="GO" id="GO:0003796">
    <property type="term" value="F:lysozyme activity"/>
    <property type="evidence" value="ECO:0007669"/>
    <property type="project" value="UniProtKB-EC"/>
</dbReference>
<reference evidence="5 6" key="1">
    <citation type="submission" date="2018-10" db="EMBL/GenBank/DDBJ databases">
        <title>Draft genome of Cortibacter populi DSM10536.</title>
        <authorList>
            <person name="Bernier A.-M."/>
            <person name="Bernard K."/>
        </authorList>
    </citation>
    <scope>NUCLEOTIDE SEQUENCE [LARGE SCALE GENOMIC DNA]</scope>
    <source>
        <strain evidence="5 6">DSM 105136</strain>
    </source>
</reference>
<dbReference type="GO" id="GO:0031640">
    <property type="term" value="P:killing of cells of another organism"/>
    <property type="evidence" value="ECO:0007669"/>
    <property type="project" value="UniProtKB-KW"/>
</dbReference>
<name>A0A3M6QZZ6_9BURK</name>
<keyword evidence="3" id="KW-0378">Hydrolase</keyword>
<dbReference type="InterPro" id="IPR051018">
    <property type="entry name" value="Bacteriophage_GH24"/>
</dbReference>
<sequence length="211" mass="23004">MTSKVPAWLATRLAALVVAVGITGGGTYWASKTTDEAMRDQYVTAVAADTSTSLAVKLAMVMGRYYESSGEHYGRPYVDTNGKGRPLTVCNGVTGAGVVSGRYYSPADCYRLEKARYLRVEAFAQSRLIYWPTYDPFVQATFIDFIWNKGEGNFSASTMLRKANAGDLVGACRENPRWNRGTVNGVSTVLPGLVVRGEANGEMCADWRIDP</sequence>
<comment type="similarity">
    <text evidence="3">Belongs to the glycosyl hydrolase 24 family.</text>
</comment>
<dbReference type="RefSeq" id="WP_122226609.1">
    <property type="nucleotide sequence ID" value="NZ_RDQO01000001.1"/>
</dbReference>
<dbReference type="InterPro" id="IPR023347">
    <property type="entry name" value="Lysozyme_dom_sf"/>
</dbReference>
<keyword evidence="3" id="KW-0326">Glycosidase</keyword>